<dbReference type="AlphaFoldDB" id="A0A7M5V1U2"/>
<dbReference type="GO" id="GO:0046872">
    <property type="term" value="F:metal ion binding"/>
    <property type="evidence" value="ECO:0007669"/>
    <property type="project" value="UniProtKB-KW"/>
</dbReference>
<reference evidence="9" key="1">
    <citation type="submission" date="2021-01" db="UniProtKB">
        <authorList>
            <consortium name="EnsemblMetazoa"/>
        </authorList>
    </citation>
    <scope>IDENTIFICATION</scope>
</reference>
<comment type="subcellular location">
    <subcellularLocation>
        <location evidence="1">Membrane</location>
        <topology evidence="1">Multi-pass membrane protein</topology>
    </subcellularLocation>
</comment>
<evidence type="ECO:0000256" key="2">
    <source>
        <dbReference type="ARBA" id="ARBA00022617"/>
    </source>
</evidence>
<feature type="transmembrane region" description="Helical" evidence="8">
    <location>
        <begin position="122"/>
        <end position="140"/>
    </location>
</feature>
<dbReference type="EnsemblMetazoa" id="CLYHEMT006037.1">
    <property type="protein sequence ID" value="CLYHEMP006037.1"/>
    <property type="gene ID" value="CLYHEMG006037"/>
</dbReference>
<dbReference type="Pfam" id="PF01127">
    <property type="entry name" value="Sdh_cyt"/>
    <property type="match status" value="1"/>
</dbReference>
<keyword evidence="10" id="KW-1185">Reference proteome</keyword>
<accession>A0A7M5V1U2</accession>
<dbReference type="PANTHER" id="PTHR10978">
    <property type="entry name" value="SUCCINATE DEHYDROGENASE CYTOCHROME B560 SUBUNIT"/>
    <property type="match status" value="1"/>
</dbReference>
<dbReference type="GO" id="GO:0009055">
    <property type="term" value="F:electron transfer activity"/>
    <property type="evidence" value="ECO:0007669"/>
    <property type="project" value="InterPro"/>
</dbReference>
<dbReference type="PROSITE" id="PS01001">
    <property type="entry name" value="SDH_CYT_2"/>
    <property type="match status" value="1"/>
</dbReference>
<evidence type="ECO:0008006" key="11">
    <source>
        <dbReference type="Google" id="ProtNLM"/>
    </source>
</evidence>
<evidence type="ECO:0000313" key="10">
    <source>
        <dbReference type="Proteomes" id="UP000594262"/>
    </source>
</evidence>
<dbReference type="GO" id="GO:0006121">
    <property type="term" value="P:mitochondrial electron transport, succinate to ubiquinone"/>
    <property type="evidence" value="ECO:0007669"/>
    <property type="project" value="TreeGrafter"/>
</dbReference>
<dbReference type="NCBIfam" id="TIGR02970">
    <property type="entry name" value="succ_dehyd_cytB"/>
    <property type="match status" value="1"/>
</dbReference>
<dbReference type="InterPro" id="IPR014314">
    <property type="entry name" value="Succ_DH_cytb556"/>
</dbReference>
<keyword evidence="5 8" id="KW-1133">Transmembrane helix</keyword>
<feature type="transmembrane region" description="Helical" evidence="8">
    <location>
        <begin position="161"/>
        <end position="184"/>
    </location>
</feature>
<dbReference type="CDD" id="cd03499">
    <property type="entry name" value="SQR_TypeC_SdhC"/>
    <property type="match status" value="1"/>
</dbReference>
<proteinExistence type="predicted"/>
<name>A0A7M5V1U2_9CNID</name>
<dbReference type="GO" id="GO:0005739">
    <property type="term" value="C:mitochondrion"/>
    <property type="evidence" value="ECO:0007669"/>
    <property type="project" value="GOC"/>
</dbReference>
<dbReference type="InterPro" id="IPR000701">
    <property type="entry name" value="SuccDH_FuR_B_TM-su"/>
</dbReference>
<dbReference type="Gene3D" id="1.20.1300.10">
    <property type="entry name" value="Fumarate reductase/succinate dehydrogenase, transmembrane subunit"/>
    <property type="match status" value="1"/>
</dbReference>
<feature type="transmembrane region" description="Helical" evidence="8">
    <location>
        <begin position="90"/>
        <end position="110"/>
    </location>
</feature>
<keyword evidence="7 8" id="KW-0472">Membrane</keyword>
<evidence type="ECO:0000256" key="3">
    <source>
        <dbReference type="ARBA" id="ARBA00022692"/>
    </source>
</evidence>
<keyword evidence="2" id="KW-0349">Heme</keyword>
<keyword evidence="6" id="KW-0408">Iron</keyword>
<dbReference type="SUPFAM" id="SSF81343">
    <property type="entry name" value="Fumarate reductase respiratory complex transmembrane subunits"/>
    <property type="match status" value="1"/>
</dbReference>
<evidence type="ECO:0000256" key="8">
    <source>
        <dbReference type="SAM" id="Phobius"/>
    </source>
</evidence>
<evidence type="ECO:0000256" key="6">
    <source>
        <dbReference type="ARBA" id="ARBA00023004"/>
    </source>
</evidence>
<dbReference type="RefSeq" id="XP_066932981.1">
    <property type="nucleotide sequence ID" value="XM_067076880.1"/>
</dbReference>
<evidence type="ECO:0000256" key="5">
    <source>
        <dbReference type="ARBA" id="ARBA00022989"/>
    </source>
</evidence>
<organism evidence="9 10">
    <name type="scientific">Clytia hemisphaerica</name>
    <dbReference type="NCBI Taxonomy" id="252671"/>
    <lineage>
        <taxon>Eukaryota</taxon>
        <taxon>Metazoa</taxon>
        <taxon>Cnidaria</taxon>
        <taxon>Hydrozoa</taxon>
        <taxon>Hydroidolina</taxon>
        <taxon>Leptothecata</taxon>
        <taxon>Obeliida</taxon>
        <taxon>Clytiidae</taxon>
        <taxon>Clytia</taxon>
    </lineage>
</organism>
<sequence length="188" mass="20390">MASTVRMFRLTCGAGKKSLFQQAFSQCARQSRVSLSTSSVACQDVVRKIVPNEGFWDKNEQMKRPMSPHLTIYKFELPALMSGTHRATGFYLSGVIAAAGVAALVLPANLSSYVELVKTLDLPLWVLMPAKASIVLPVVYHAINGVRHLAWDTGTGFEMGTLYKTGFVVGTLSLLVTGGIVAYFSDLI</sequence>
<evidence type="ECO:0000313" key="9">
    <source>
        <dbReference type="EnsemblMetazoa" id="CLYHEMP006037.1"/>
    </source>
</evidence>
<dbReference type="GeneID" id="136820681"/>
<evidence type="ECO:0000256" key="7">
    <source>
        <dbReference type="ARBA" id="ARBA00023136"/>
    </source>
</evidence>
<dbReference type="Proteomes" id="UP000594262">
    <property type="component" value="Unplaced"/>
</dbReference>
<keyword evidence="4" id="KW-0479">Metal-binding</keyword>
<keyword evidence="3 8" id="KW-0812">Transmembrane</keyword>
<evidence type="ECO:0000256" key="1">
    <source>
        <dbReference type="ARBA" id="ARBA00004141"/>
    </source>
</evidence>
<dbReference type="InterPro" id="IPR034804">
    <property type="entry name" value="SQR/QFR_C/D"/>
</dbReference>
<dbReference type="InterPro" id="IPR018495">
    <property type="entry name" value="Succ_DH_cyt_bsu_CS"/>
</dbReference>
<evidence type="ECO:0000256" key="4">
    <source>
        <dbReference type="ARBA" id="ARBA00022723"/>
    </source>
</evidence>
<protein>
    <recommendedName>
        <fullName evidence="11">Succinate dehydrogenase cytochrome b560 subunit, mitochondrial</fullName>
    </recommendedName>
</protein>
<dbReference type="OrthoDB" id="588261at2759"/>
<dbReference type="PROSITE" id="PS01000">
    <property type="entry name" value="SDH_CYT_1"/>
    <property type="match status" value="1"/>
</dbReference>
<dbReference type="GO" id="GO:0016020">
    <property type="term" value="C:membrane"/>
    <property type="evidence" value="ECO:0007669"/>
    <property type="project" value="UniProtKB-SubCell"/>
</dbReference>
<dbReference type="PANTHER" id="PTHR10978:SF5">
    <property type="entry name" value="SUCCINATE DEHYDROGENASE CYTOCHROME B560 SUBUNIT, MITOCHONDRIAL"/>
    <property type="match status" value="1"/>
</dbReference>
<dbReference type="GO" id="GO:0006099">
    <property type="term" value="P:tricarboxylic acid cycle"/>
    <property type="evidence" value="ECO:0007669"/>
    <property type="project" value="InterPro"/>
</dbReference>